<evidence type="ECO:0000313" key="2">
    <source>
        <dbReference type="EMBL" id="MDD7914111.1"/>
    </source>
</evidence>
<protein>
    <submittedName>
        <fullName evidence="2">DUF3883 domain-containing protein</fullName>
    </submittedName>
</protein>
<dbReference type="Pfam" id="PF13020">
    <property type="entry name" value="NOV_C"/>
    <property type="match status" value="1"/>
</dbReference>
<gene>
    <name evidence="2" type="ORF">N5A56_006595</name>
</gene>
<name>A0ABT5S7N5_9FLAO</name>
<dbReference type="EMBL" id="JAOSLC020000003">
    <property type="protein sequence ID" value="MDD7914111.1"/>
    <property type="molecule type" value="Genomic_DNA"/>
</dbReference>
<dbReference type="Proteomes" id="UP001151478">
    <property type="component" value="Unassembled WGS sequence"/>
</dbReference>
<dbReference type="RefSeq" id="WP_265724760.1">
    <property type="nucleotide sequence ID" value="NZ_JAOSLC020000003.1"/>
</dbReference>
<sequence length="111" mass="13317">MAEKVVLDYFINNNYKDIDPVAIFDPYYHYDIQYTNENGDVKYVEVKSFDFGSFHLSKSEYDFGLSKKENYEIWLVKDKNIIIPIYDFFSNPKYKTTVNEYLVHLEIVNNK</sequence>
<accession>A0ABT5S7N5</accession>
<evidence type="ECO:0000313" key="3">
    <source>
        <dbReference type="Proteomes" id="UP001151478"/>
    </source>
</evidence>
<keyword evidence="3" id="KW-1185">Reference proteome</keyword>
<feature type="domain" description="Protein NO VEIN C-terminal" evidence="1">
    <location>
        <begin position="3"/>
        <end position="78"/>
    </location>
</feature>
<evidence type="ECO:0000259" key="1">
    <source>
        <dbReference type="Pfam" id="PF13020"/>
    </source>
</evidence>
<organism evidence="2 3">
    <name type="scientific">Polaribacter ponticola</name>
    <dbReference type="NCBI Taxonomy" id="2978475"/>
    <lineage>
        <taxon>Bacteria</taxon>
        <taxon>Pseudomonadati</taxon>
        <taxon>Bacteroidota</taxon>
        <taxon>Flavobacteriia</taxon>
        <taxon>Flavobacteriales</taxon>
        <taxon>Flavobacteriaceae</taxon>
    </lineage>
</organism>
<dbReference type="InterPro" id="IPR024975">
    <property type="entry name" value="NOV_C"/>
</dbReference>
<comment type="caution">
    <text evidence="2">The sequence shown here is derived from an EMBL/GenBank/DDBJ whole genome shotgun (WGS) entry which is preliminary data.</text>
</comment>
<reference evidence="2" key="1">
    <citation type="submission" date="2023-02" db="EMBL/GenBank/DDBJ databases">
        <title>Polaribacter ponticola sp. nov., isolated from seawater.</title>
        <authorList>
            <person name="Baek J.H."/>
            <person name="Kim J.M."/>
            <person name="Choi D.G."/>
            <person name="Jeon C.O."/>
        </authorList>
    </citation>
    <scope>NUCLEOTIDE SEQUENCE</scope>
    <source>
        <strain evidence="2">MSW5</strain>
    </source>
</reference>
<proteinExistence type="predicted"/>